<sequence>MITTAFTELVGCTAPIQQAPMGAISTPALARAVAGAGGLGTVAVLPGGSTGELEGRLDALTAGLDAAPGALAVNFLTEDVDPEQVELAAARVRVIDFFWSAPAADLVNRVHRAGALVSWQVGSVGEAQAAADAGADVVVVQGLEAGGHVRGRTATLPLLAAALDAVDVPVLAAGGIATGRALAAVLAAGAAGARIGTRFLASTESGAHPDYVAAVLAAGPDDTEITDRFADCPLCRTEPRTRVLRSAVRAVEASGDPVVATVPGPDGPEPVPRHSGLPPYRAIEGDIAAMALYAGQSAGAIRAVAPAAELVESLLGQAEAALRARAGAPV</sequence>
<organism evidence="4 5">
    <name type="scientific">Pseudonocardia yuanmonensis</name>
    <dbReference type="NCBI Taxonomy" id="1095914"/>
    <lineage>
        <taxon>Bacteria</taxon>
        <taxon>Bacillati</taxon>
        <taxon>Actinomycetota</taxon>
        <taxon>Actinomycetes</taxon>
        <taxon>Pseudonocardiales</taxon>
        <taxon>Pseudonocardiaceae</taxon>
        <taxon>Pseudonocardia</taxon>
    </lineage>
</organism>
<reference evidence="5" key="1">
    <citation type="journal article" date="2019" name="Int. J. Syst. Evol. Microbiol.">
        <title>The Global Catalogue of Microorganisms (GCM) 10K type strain sequencing project: providing services to taxonomists for standard genome sequencing and annotation.</title>
        <authorList>
            <consortium name="The Broad Institute Genomics Platform"/>
            <consortium name="The Broad Institute Genome Sequencing Center for Infectious Disease"/>
            <person name="Wu L."/>
            <person name="Ma J."/>
        </authorList>
    </citation>
    <scope>NUCLEOTIDE SEQUENCE [LARGE SCALE GENOMIC DNA]</scope>
    <source>
        <strain evidence="5">JCM 18055</strain>
    </source>
</reference>
<evidence type="ECO:0000313" key="4">
    <source>
        <dbReference type="EMBL" id="GAA4700529.1"/>
    </source>
</evidence>
<evidence type="ECO:0000313" key="5">
    <source>
        <dbReference type="Proteomes" id="UP001500325"/>
    </source>
</evidence>
<dbReference type="Gene3D" id="3.20.20.70">
    <property type="entry name" value="Aldolase class I"/>
    <property type="match status" value="1"/>
</dbReference>
<dbReference type="GO" id="GO:0004497">
    <property type="term" value="F:monooxygenase activity"/>
    <property type="evidence" value="ECO:0007669"/>
    <property type="project" value="UniProtKB-KW"/>
</dbReference>
<keyword evidence="2" id="KW-0288">FMN</keyword>
<gene>
    <name evidence="4" type="ORF">GCM10023215_44150</name>
</gene>
<dbReference type="SUPFAM" id="SSF51412">
    <property type="entry name" value="Inosine monophosphate dehydrogenase (IMPDH)"/>
    <property type="match status" value="1"/>
</dbReference>
<accession>A0ABP8X677</accession>
<keyword evidence="3" id="KW-0560">Oxidoreductase</keyword>
<dbReference type="PANTHER" id="PTHR32332">
    <property type="entry name" value="2-NITROPROPANE DIOXYGENASE"/>
    <property type="match status" value="1"/>
</dbReference>
<comment type="caution">
    <text evidence="4">The sequence shown here is derived from an EMBL/GenBank/DDBJ whole genome shotgun (WGS) entry which is preliminary data.</text>
</comment>
<dbReference type="Pfam" id="PF03060">
    <property type="entry name" value="NMO"/>
    <property type="match status" value="2"/>
</dbReference>
<keyword evidence="4" id="KW-0503">Monooxygenase</keyword>
<dbReference type="InterPro" id="IPR013785">
    <property type="entry name" value="Aldolase_TIM"/>
</dbReference>
<name>A0ABP8X677_9PSEU</name>
<keyword evidence="1" id="KW-0285">Flavoprotein</keyword>
<dbReference type="InterPro" id="IPR004136">
    <property type="entry name" value="NMO"/>
</dbReference>
<dbReference type="PANTHER" id="PTHR32332:SF20">
    <property type="entry name" value="2-NITROPROPANE DIOXYGENASE-LIKE PROTEIN"/>
    <property type="match status" value="1"/>
</dbReference>
<proteinExistence type="predicted"/>
<protein>
    <submittedName>
        <fullName evidence="4">Nitronate monooxygenase</fullName>
    </submittedName>
</protein>
<evidence type="ECO:0000256" key="1">
    <source>
        <dbReference type="ARBA" id="ARBA00022630"/>
    </source>
</evidence>
<evidence type="ECO:0000256" key="2">
    <source>
        <dbReference type="ARBA" id="ARBA00022643"/>
    </source>
</evidence>
<keyword evidence="5" id="KW-1185">Reference proteome</keyword>
<dbReference type="CDD" id="cd04730">
    <property type="entry name" value="NPD_like"/>
    <property type="match status" value="1"/>
</dbReference>
<dbReference type="Proteomes" id="UP001500325">
    <property type="component" value="Unassembled WGS sequence"/>
</dbReference>
<dbReference type="RefSeq" id="WP_345382628.1">
    <property type="nucleotide sequence ID" value="NZ_BAABIC010000015.1"/>
</dbReference>
<dbReference type="EMBL" id="BAABIC010000015">
    <property type="protein sequence ID" value="GAA4700529.1"/>
    <property type="molecule type" value="Genomic_DNA"/>
</dbReference>
<evidence type="ECO:0000256" key="3">
    <source>
        <dbReference type="ARBA" id="ARBA00023002"/>
    </source>
</evidence>